<dbReference type="AlphaFoldDB" id="A0A814N5L9"/>
<evidence type="ECO:0000256" key="10">
    <source>
        <dbReference type="SAM" id="MobiDB-lite"/>
    </source>
</evidence>
<name>A0A814N5L9_9BILA</name>
<proteinExistence type="predicted"/>
<evidence type="ECO:0000259" key="11">
    <source>
        <dbReference type="PROSITE" id="PS51048"/>
    </source>
</evidence>
<evidence type="ECO:0000313" key="15">
    <source>
        <dbReference type="Proteomes" id="UP000663832"/>
    </source>
</evidence>
<dbReference type="InterPro" id="IPR052289">
    <property type="entry name" value="Calcyclin-binding_UBL-bridge"/>
</dbReference>
<comment type="function">
    <text evidence="9">May be involved in calcium-dependent ubiquitination and subsequent proteasomal degradation of target proteins. Probably serves as a molecular bridge in ubiquitin E3 complexes. Participates in the ubiquitin-mediated degradation of beta-catenin (CTNNB1).</text>
</comment>
<dbReference type="GO" id="GO:0005737">
    <property type="term" value="C:cytoplasm"/>
    <property type="evidence" value="ECO:0007669"/>
    <property type="project" value="UniProtKB-SubCell"/>
</dbReference>
<keyword evidence="4" id="KW-0963">Cytoplasm</keyword>
<evidence type="ECO:0000256" key="2">
    <source>
        <dbReference type="ARBA" id="ARBA00004496"/>
    </source>
</evidence>
<dbReference type="Gene3D" id="4.10.860.10">
    <property type="entry name" value="UVR domain"/>
    <property type="match status" value="1"/>
</dbReference>
<comment type="subcellular location">
    <subcellularLocation>
        <location evidence="2">Cytoplasm</location>
    </subcellularLocation>
    <subcellularLocation>
        <location evidence="1">Nucleus</location>
    </subcellularLocation>
</comment>
<keyword evidence="8" id="KW-0539">Nucleus</keyword>
<dbReference type="PANTHER" id="PTHR13164">
    <property type="entry name" value="CALICYLIN BINDING PROTEIN"/>
    <property type="match status" value="1"/>
</dbReference>
<sequence>MSNIDQQIQEITSDVDEIKQFISQANRSRVKQFLEVQQRRFETELITLREKKEQTNATTTTEKKPSTTASSTTTTATRSYTKEISLYAWDQSDKFVKMYIQNLDGVGDLPSEQIRCSFENRGFSLEINNLKNINYVFKRGRLLNEIKPEQSSFKVKKDMIILSLAKTESKNWECVFREETKAPEKPLPKMDEGKDPGDSLMQLMKNMYETGDDEMKRTIAKAWTESREKMNTGGGGGGDDLGMPGF</sequence>
<feature type="domain" description="CS" evidence="12">
    <location>
        <begin position="82"/>
        <end position="176"/>
    </location>
</feature>
<accession>A0A814N5L9</accession>
<dbReference type="GO" id="GO:0007507">
    <property type="term" value="P:heart development"/>
    <property type="evidence" value="ECO:0007669"/>
    <property type="project" value="TreeGrafter"/>
</dbReference>
<evidence type="ECO:0000313" key="14">
    <source>
        <dbReference type="EMBL" id="CAF1514937.1"/>
    </source>
</evidence>
<evidence type="ECO:0000256" key="9">
    <source>
        <dbReference type="ARBA" id="ARBA00025145"/>
    </source>
</evidence>
<dbReference type="InterPro" id="IPR037893">
    <property type="entry name" value="CS_CacyBP"/>
</dbReference>
<dbReference type="EMBL" id="CAJNOI010000118">
    <property type="protein sequence ID" value="CAF1087657.1"/>
    <property type="molecule type" value="Genomic_DNA"/>
</dbReference>
<evidence type="ECO:0000256" key="1">
    <source>
        <dbReference type="ARBA" id="ARBA00004123"/>
    </source>
</evidence>
<feature type="compositionally biased region" description="Gly residues" evidence="10">
    <location>
        <begin position="232"/>
        <end position="246"/>
    </location>
</feature>
<gene>
    <name evidence="13" type="ORF">BJG266_LOCUS20625</name>
    <name evidence="14" type="ORF">QVE165_LOCUS44379</name>
</gene>
<keyword evidence="5" id="KW-0597">Phosphoprotein</keyword>
<dbReference type="GO" id="GO:0015631">
    <property type="term" value="F:tubulin binding"/>
    <property type="evidence" value="ECO:0007669"/>
    <property type="project" value="InterPro"/>
</dbReference>
<dbReference type="GO" id="GO:0005634">
    <property type="term" value="C:nucleus"/>
    <property type="evidence" value="ECO:0007669"/>
    <property type="project" value="UniProtKB-SubCell"/>
</dbReference>
<dbReference type="Pfam" id="PF04969">
    <property type="entry name" value="CS"/>
    <property type="match status" value="1"/>
</dbReference>
<feature type="compositionally biased region" description="Low complexity" evidence="10">
    <location>
        <begin position="55"/>
        <end position="75"/>
    </location>
</feature>
<dbReference type="InterPro" id="IPR008978">
    <property type="entry name" value="HSP20-like_chaperone"/>
</dbReference>
<feature type="region of interest" description="Disordered" evidence="10">
    <location>
        <begin position="52"/>
        <end position="75"/>
    </location>
</feature>
<protein>
    <recommendedName>
        <fullName evidence="3">Calcyclin-binding protein</fullName>
    </recommendedName>
</protein>
<dbReference type="Gene3D" id="2.60.40.790">
    <property type="match status" value="1"/>
</dbReference>
<evidence type="ECO:0000313" key="13">
    <source>
        <dbReference type="EMBL" id="CAF1087657.1"/>
    </source>
</evidence>
<evidence type="ECO:0000256" key="6">
    <source>
        <dbReference type="ARBA" id="ARBA00022786"/>
    </source>
</evidence>
<evidence type="ECO:0000259" key="12">
    <source>
        <dbReference type="PROSITE" id="PS51203"/>
    </source>
</evidence>
<dbReference type="InterPro" id="IPR007699">
    <property type="entry name" value="SGS_dom"/>
</dbReference>
<dbReference type="PANTHER" id="PTHR13164:SF3">
    <property type="entry name" value="CALCYCLIN-BINDING PROTEIN"/>
    <property type="match status" value="1"/>
</dbReference>
<dbReference type="Proteomes" id="UP000663877">
    <property type="component" value="Unassembled WGS sequence"/>
</dbReference>
<keyword evidence="7" id="KW-0007">Acetylation</keyword>
<dbReference type="SUPFAM" id="SSF140106">
    <property type="entry name" value="Calcyclin-binding protein-like"/>
    <property type="match status" value="1"/>
</dbReference>
<evidence type="ECO:0000256" key="7">
    <source>
        <dbReference type="ARBA" id="ARBA00022990"/>
    </source>
</evidence>
<comment type="caution">
    <text evidence="13">The sequence shown here is derived from an EMBL/GenBank/DDBJ whole genome shotgun (WGS) entry which is preliminary data.</text>
</comment>
<dbReference type="OrthoDB" id="164025at2759"/>
<evidence type="ECO:0000256" key="8">
    <source>
        <dbReference type="ARBA" id="ARBA00023242"/>
    </source>
</evidence>
<dbReference type="PROSITE" id="PS51203">
    <property type="entry name" value="CS"/>
    <property type="match status" value="1"/>
</dbReference>
<dbReference type="InterPro" id="IPR007052">
    <property type="entry name" value="CS_dom"/>
</dbReference>
<dbReference type="SUPFAM" id="SSF49764">
    <property type="entry name" value="HSP20-like chaperones"/>
    <property type="match status" value="1"/>
</dbReference>
<dbReference type="CDD" id="cd06468">
    <property type="entry name" value="p23_CacyBP"/>
    <property type="match status" value="1"/>
</dbReference>
<dbReference type="Proteomes" id="UP000663832">
    <property type="component" value="Unassembled WGS sequence"/>
</dbReference>
<dbReference type="FunFam" id="2.60.40.790:FF:000040">
    <property type="entry name" value="Calcyclin binding protein"/>
    <property type="match status" value="1"/>
</dbReference>
<feature type="domain" description="SGS" evidence="11">
    <location>
        <begin position="161"/>
        <end position="246"/>
    </location>
</feature>
<evidence type="ECO:0000256" key="4">
    <source>
        <dbReference type="ARBA" id="ARBA00022490"/>
    </source>
</evidence>
<reference evidence="13" key="1">
    <citation type="submission" date="2021-02" db="EMBL/GenBank/DDBJ databases">
        <authorList>
            <person name="Nowell W R."/>
        </authorList>
    </citation>
    <scope>NUCLEOTIDE SEQUENCE</scope>
</reference>
<evidence type="ECO:0000256" key="5">
    <source>
        <dbReference type="ARBA" id="ARBA00022553"/>
    </source>
</evidence>
<evidence type="ECO:0000256" key="3">
    <source>
        <dbReference type="ARBA" id="ARBA00015702"/>
    </source>
</evidence>
<dbReference type="GO" id="GO:0044548">
    <property type="term" value="F:S100 protein binding"/>
    <property type="evidence" value="ECO:0007669"/>
    <property type="project" value="InterPro"/>
</dbReference>
<keyword evidence="6" id="KW-0833">Ubl conjugation pathway</keyword>
<organism evidence="13 16">
    <name type="scientific">Adineta steineri</name>
    <dbReference type="NCBI Taxonomy" id="433720"/>
    <lineage>
        <taxon>Eukaryota</taxon>
        <taxon>Metazoa</taxon>
        <taxon>Spiralia</taxon>
        <taxon>Gnathifera</taxon>
        <taxon>Rotifera</taxon>
        <taxon>Eurotatoria</taxon>
        <taxon>Bdelloidea</taxon>
        <taxon>Adinetida</taxon>
        <taxon>Adinetidae</taxon>
        <taxon>Adineta</taxon>
    </lineage>
</organism>
<dbReference type="GO" id="GO:0031625">
    <property type="term" value="F:ubiquitin protein ligase binding"/>
    <property type="evidence" value="ECO:0007669"/>
    <property type="project" value="InterPro"/>
</dbReference>
<dbReference type="EMBL" id="CAJNOM010000593">
    <property type="protein sequence ID" value="CAF1514937.1"/>
    <property type="molecule type" value="Genomic_DNA"/>
</dbReference>
<keyword evidence="15" id="KW-1185">Reference proteome</keyword>
<dbReference type="Pfam" id="PF09032">
    <property type="entry name" value="Siah-Interact_N"/>
    <property type="match status" value="1"/>
</dbReference>
<feature type="region of interest" description="Disordered" evidence="10">
    <location>
        <begin position="224"/>
        <end position="246"/>
    </location>
</feature>
<dbReference type="PROSITE" id="PS51048">
    <property type="entry name" value="SGS"/>
    <property type="match status" value="1"/>
</dbReference>
<evidence type="ECO:0000313" key="16">
    <source>
        <dbReference type="Proteomes" id="UP000663877"/>
    </source>
</evidence>
<dbReference type="InterPro" id="IPR015120">
    <property type="entry name" value="Siah-Interact_N"/>
</dbReference>
<dbReference type="InterPro" id="IPR037201">
    <property type="entry name" value="CacyBP_N"/>
</dbReference>